<feature type="region of interest" description="Disordered" evidence="1">
    <location>
        <begin position="330"/>
        <end position="353"/>
    </location>
</feature>
<keyword evidence="2" id="KW-0812">Transmembrane</keyword>
<dbReference type="OrthoDB" id="10528117at2759"/>
<feature type="region of interest" description="Disordered" evidence="1">
    <location>
        <begin position="276"/>
        <end position="303"/>
    </location>
</feature>
<proteinExistence type="predicted"/>
<keyword evidence="2" id="KW-0472">Membrane</keyword>
<feature type="compositionally biased region" description="Polar residues" evidence="1">
    <location>
        <begin position="139"/>
        <end position="149"/>
    </location>
</feature>
<dbReference type="RefSeq" id="XP_008874554.1">
    <property type="nucleotide sequence ID" value="XM_008876332.1"/>
</dbReference>
<feature type="compositionally biased region" description="Low complexity" evidence="1">
    <location>
        <begin position="168"/>
        <end position="186"/>
    </location>
</feature>
<dbReference type="VEuPathDB" id="FungiDB:H310_10083"/>
<evidence type="ECO:0008006" key="4">
    <source>
        <dbReference type="Google" id="ProtNLM"/>
    </source>
</evidence>
<feature type="transmembrane region" description="Helical" evidence="2">
    <location>
        <begin position="241"/>
        <end position="261"/>
    </location>
</feature>
<dbReference type="AlphaFoldDB" id="A0A024TTW1"/>
<reference evidence="3" key="1">
    <citation type="submission" date="2013-12" db="EMBL/GenBank/DDBJ databases">
        <title>The Genome Sequence of Aphanomyces invadans NJM9701.</title>
        <authorList>
            <consortium name="The Broad Institute Genomics Platform"/>
            <person name="Russ C."/>
            <person name="Tyler B."/>
            <person name="van West P."/>
            <person name="Dieguez-Uribeondo J."/>
            <person name="Young S.K."/>
            <person name="Zeng Q."/>
            <person name="Gargeya S."/>
            <person name="Fitzgerald M."/>
            <person name="Abouelleil A."/>
            <person name="Alvarado L."/>
            <person name="Chapman S.B."/>
            <person name="Gainer-Dewar J."/>
            <person name="Goldberg J."/>
            <person name="Griggs A."/>
            <person name="Gujja S."/>
            <person name="Hansen M."/>
            <person name="Howarth C."/>
            <person name="Imamovic A."/>
            <person name="Ireland A."/>
            <person name="Larimer J."/>
            <person name="McCowan C."/>
            <person name="Murphy C."/>
            <person name="Pearson M."/>
            <person name="Poon T.W."/>
            <person name="Priest M."/>
            <person name="Roberts A."/>
            <person name="Saif S."/>
            <person name="Shea T."/>
            <person name="Sykes S."/>
            <person name="Wortman J."/>
            <person name="Nusbaum C."/>
            <person name="Birren B."/>
        </authorList>
    </citation>
    <scope>NUCLEOTIDE SEQUENCE [LARGE SCALE GENOMIC DNA]</scope>
    <source>
        <strain evidence="3">NJM9701</strain>
    </source>
</reference>
<keyword evidence="2" id="KW-1133">Transmembrane helix</keyword>
<feature type="transmembrane region" description="Helical" evidence="2">
    <location>
        <begin position="12"/>
        <end position="33"/>
    </location>
</feature>
<protein>
    <recommendedName>
        <fullName evidence="4">Transmembrane protein</fullName>
    </recommendedName>
</protein>
<evidence type="ECO:0000256" key="1">
    <source>
        <dbReference type="SAM" id="MobiDB-lite"/>
    </source>
</evidence>
<evidence type="ECO:0000256" key="2">
    <source>
        <dbReference type="SAM" id="Phobius"/>
    </source>
</evidence>
<accession>A0A024TTW1</accession>
<gene>
    <name evidence="3" type="ORF">H310_10083</name>
</gene>
<organism evidence="3">
    <name type="scientific">Aphanomyces invadans</name>
    <dbReference type="NCBI Taxonomy" id="157072"/>
    <lineage>
        <taxon>Eukaryota</taxon>
        <taxon>Sar</taxon>
        <taxon>Stramenopiles</taxon>
        <taxon>Oomycota</taxon>
        <taxon>Saprolegniomycetes</taxon>
        <taxon>Saprolegniales</taxon>
        <taxon>Verrucalvaceae</taxon>
        <taxon>Aphanomyces</taxon>
    </lineage>
</organism>
<dbReference type="GeneID" id="20087133"/>
<dbReference type="EMBL" id="KI913975">
    <property type="protein sequence ID" value="ETV96777.1"/>
    <property type="molecule type" value="Genomic_DNA"/>
</dbReference>
<feature type="region of interest" description="Disordered" evidence="1">
    <location>
        <begin position="138"/>
        <end position="234"/>
    </location>
</feature>
<sequence>MTTERRHAPRWMWKVVAVCIASGMVGYFLPLLLTESPEQRRATLVTTQTVLLQREHTIRQKFNALKADVAAFEAAVGDIWKVAALRKLREDHMLRESDEHVDAIKKVMVERRADMESLLVDTTRSIRDAISMLRDRTVCPSTEHPSQLDNLGKVPNRIVTVDSPDADPPSGDTTTTSATTDVSSSAHAKAAHPQVTIIAPPTPSREKQTATPSSPSQRPPTSRPKAESSPSRPPREFPITFLQAAMVFFAALVTLVAFSLISEFHRRGGDHDYSIEGFFSPPRKKHPPVDAAPHPVAPPRTDKATSAMDNFLAASGSYYAMQLPHEESGLMEATPVRRSRRLNRSAGVPPTHV</sequence>
<name>A0A024TTW1_9STRA</name>
<evidence type="ECO:0000313" key="3">
    <source>
        <dbReference type="EMBL" id="ETV96777.1"/>
    </source>
</evidence>